<reference evidence="4" key="1">
    <citation type="journal article" date="2021" name="Nat. Commun.">
        <title>Genetic determinants of endophytism in the Arabidopsis root mycobiome.</title>
        <authorList>
            <person name="Mesny F."/>
            <person name="Miyauchi S."/>
            <person name="Thiergart T."/>
            <person name="Pickel B."/>
            <person name="Atanasova L."/>
            <person name="Karlsson M."/>
            <person name="Huettel B."/>
            <person name="Barry K.W."/>
            <person name="Haridas S."/>
            <person name="Chen C."/>
            <person name="Bauer D."/>
            <person name="Andreopoulos W."/>
            <person name="Pangilinan J."/>
            <person name="LaButti K."/>
            <person name="Riley R."/>
            <person name="Lipzen A."/>
            <person name="Clum A."/>
            <person name="Drula E."/>
            <person name="Henrissat B."/>
            <person name="Kohler A."/>
            <person name="Grigoriev I.V."/>
            <person name="Martin F.M."/>
            <person name="Hacquard S."/>
        </authorList>
    </citation>
    <scope>NUCLEOTIDE SEQUENCE</scope>
    <source>
        <strain evidence="4">MPI-CAGE-CH-0230</strain>
    </source>
</reference>
<dbReference type="Pfam" id="PF12013">
    <property type="entry name" value="OrsD"/>
    <property type="match status" value="1"/>
</dbReference>
<dbReference type="Pfam" id="PF11951">
    <property type="entry name" value="Fungal_trans_2"/>
    <property type="match status" value="1"/>
</dbReference>
<feature type="domain" description="C2H2-type" evidence="3">
    <location>
        <begin position="76"/>
        <end position="101"/>
    </location>
</feature>
<evidence type="ECO:0000256" key="1">
    <source>
        <dbReference type="ARBA" id="ARBA00023242"/>
    </source>
</evidence>
<feature type="non-terminal residue" evidence="4">
    <location>
        <position position="464"/>
    </location>
</feature>
<protein>
    <recommendedName>
        <fullName evidence="3">C2H2-type domain-containing protein</fullName>
    </recommendedName>
</protein>
<proteinExistence type="predicted"/>
<name>A0A9P8Y7Z8_9PEZI</name>
<dbReference type="SMART" id="SM00355">
    <property type="entry name" value="ZnF_C2H2"/>
    <property type="match status" value="2"/>
</dbReference>
<feature type="compositionally biased region" description="Basic and acidic residues" evidence="2">
    <location>
        <begin position="325"/>
        <end position="343"/>
    </location>
</feature>
<feature type="non-terminal residue" evidence="4">
    <location>
        <position position="1"/>
    </location>
</feature>
<dbReference type="PANTHER" id="PTHR47657">
    <property type="entry name" value="STEROL REGULATORY ELEMENT-BINDING PROTEIN ECM22"/>
    <property type="match status" value="1"/>
</dbReference>
<feature type="domain" description="C2H2-type" evidence="3">
    <location>
        <begin position="11"/>
        <end position="32"/>
    </location>
</feature>
<evidence type="ECO:0000259" key="3">
    <source>
        <dbReference type="SMART" id="SM00355"/>
    </source>
</evidence>
<dbReference type="InterPro" id="IPR052400">
    <property type="entry name" value="Zn2-C6_fungal_TF"/>
</dbReference>
<dbReference type="EMBL" id="JAGTJQ010000005">
    <property type="protein sequence ID" value="KAH7031543.1"/>
    <property type="molecule type" value="Genomic_DNA"/>
</dbReference>
<dbReference type="InterPro" id="IPR021858">
    <property type="entry name" value="Fun_TF"/>
</dbReference>
<dbReference type="RefSeq" id="XP_046013223.1">
    <property type="nucleotide sequence ID" value="XM_046148868.1"/>
</dbReference>
<dbReference type="Proteomes" id="UP000756346">
    <property type="component" value="Unassembled WGS sequence"/>
</dbReference>
<dbReference type="InterPro" id="IPR022698">
    <property type="entry name" value="OrsD"/>
</dbReference>
<evidence type="ECO:0000313" key="5">
    <source>
        <dbReference type="Proteomes" id="UP000756346"/>
    </source>
</evidence>
<evidence type="ECO:0000313" key="4">
    <source>
        <dbReference type="EMBL" id="KAH7031543.1"/>
    </source>
</evidence>
<feature type="region of interest" description="Disordered" evidence="2">
    <location>
        <begin position="325"/>
        <end position="344"/>
    </location>
</feature>
<gene>
    <name evidence="4" type="ORF">B0I36DRAFT_208297</name>
</gene>
<comment type="caution">
    <text evidence="4">The sequence shown here is derived from an EMBL/GenBank/DDBJ whole genome shotgun (WGS) entry which is preliminary data.</text>
</comment>
<dbReference type="GO" id="GO:0000981">
    <property type="term" value="F:DNA-binding transcription factor activity, RNA polymerase II-specific"/>
    <property type="evidence" value="ECO:0007669"/>
    <property type="project" value="TreeGrafter"/>
</dbReference>
<dbReference type="AlphaFoldDB" id="A0A9P8Y7Z8"/>
<evidence type="ECO:0000256" key="2">
    <source>
        <dbReference type="SAM" id="MobiDB-lite"/>
    </source>
</evidence>
<dbReference type="OrthoDB" id="416217at2759"/>
<keyword evidence="5" id="KW-1185">Reference proteome</keyword>
<accession>A0A9P8Y7Z8</accession>
<sequence length="464" mass="51432">LLRYDERHSVLICRQCQYAIQKTAIESHLLRHKIYRSERRQAMAAVAQLEILDPEHVQLPPPTSSPVFGLPLLPGLKCVMPGCAMLCVSAKRMKRHWAEVHNTTNYPTPFATDVQMQTFFRGTKNRYFEVNAAMGDSGDALSSGPPHLRDPVLPLSAAARPASTTATPLAVDINVLQYFHHYTSCTSQTLPLTEEVSRSYWQTHAVQVALQHQPLMAGLLALAATHLALSTSHEEIKKPHVESAYAFERQFLAGTEVFHHDANTPPPADAVTSLHSQVSGILGLMRWGHAASQQHSGPEGQVLDAFQSFHHLIQRCAFSFTPSQHREEAAGQDEIPHAAERRVPSPPPAILRVHKLPYQMTTAFGRPKDPGGVISVLTVLNSLSERLALCHLSRGPTVAWTALVGWLDKLPEQFRSLVERKEAPVLVALAFGAVLIKHAARSYWFLEGCAERWFDCIVADLPKD</sequence>
<keyword evidence="1" id="KW-0539">Nucleus</keyword>
<dbReference type="GeneID" id="70178414"/>
<organism evidence="4 5">
    <name type="scientific">Microdochium trichocladiopsis</name>
    <dbReference type="NCBI Taxonomy" id="1682393"/>
    <lineage>
        <taxon>Eukaryota</taxon>
        <taxon>Fungi</taxon>
        <taxon>Dikarya</taxon>
        <taxon>Ascomycota</taxon>
        <taxon>Pezizomycotina</taxon>
        <taxon>Sordariomycetes</taxon>
        <taxon>Xylariomycetidae</taxon>
        <taxon>Xylariales</taxon>
        <taxon>Microdochiaceae</taxon>
        <taxon>Microdochium</taxon>
    </lineage>
</organism>
<dbReference type="PANTHER" id="PTHR47657:SF3">
    <property type="entry name" value="ORSELLINIC ACID_F9775 BIOSYNTHESIS CLUSTER PROTEIN D-RELATED"/>
    <property type="match status" value="1"/>
</dbReference>
<dbReference type="InterPro" id="IPR013087">
    <property type="entry name" value="Znf_C2H2_type"/>
</dbReference>